<evidence type="ECO:0000256" key="3">
    <source>
        <dbReference type="ARBA" id="ARBA00011918"/>
    </source>
</evidence>
<dbReference type="EC" id="2.1.1.63" evidence="3"/>
<dbReference type="FunFam" id="1.10.10.10:FF:000214">
    <property type="entry name" value="Methylated-DNA--protein-cysteine methyltransferase"/>
    <property type="match status" value="1"/>
</dbReference>
<evidence type="ECO:0000256" key="4">
    <source>
        <dbReference type="ARBA" id="ARBA00022603"/>
    </source>
</evidence>
<dbReference type="InterPro" id="IPR036217">
    <property type="entry name" value="MethylDNA_cys_MeTrfase_DNAb"/>
</dbReference>
<dbReference type="GO" id="GO:0032259">
    <property type="term" value="P:methylation"/>
    <property type="evidence" value="ECO:0007669"/>
    <property type="project" value="UniProtKB-KW"/>
</dbReference>
<evidence type="ECO:0000256" key="7">
    <source>
        <dbReference type="ARBA" id="ARBA00023204"/>
    </source>
</evidence>
<accession>A0A1G7QJU4</accession>
<dbReference type="NCBIfam" id="TIGR00589">
    <property type="entry name" value="ogt"/>
    <property type="match status" value="1"/>
</dbReference>
<dbReference type="InterPro" id="IPR008332">
    <property type="entry name" value="MethylG_MeTrfase_N"/>
</dbReference>
<dbReference type="PROSITE" id="PS00374">
    <property type="entry name" value="MGMT"/>
    <property type="match status" value="1"/>
</dbReference>
<evidence type="ECO:0000256" key="2">
    <source>
        <dbReference type="ARBA" id="ARBA00008711"/>
    </source>
</evidence>
<dbReference type="CDD" id="cd06445">
    <property type="entry name" value="ATase"/>
    <property type="match status" value="1"/>
</dbReference>
<dbReference type="InterPro" id="IPR014048">
    <property type="entry name" value="MethylDNA_cys_MeTrfase_DNA-bd"/>
</dbReference>
<dbReference type="GO" id="GO:0006281">
    <property type="term" value="P:DNA repair"/>
    <property type="evidence" value="ECO:0007669"/>
    <property type="project" value="UniProtKB-KW"/>
</dbReference>
<evidence type="ECO:0000313" key="11">
    <source>
        <dbReference type="EMBL" id="SDF98764.1"/>
    </source>
</evidence>
<protein>
    <recommendedName>
        <fullName evidence="3">methylated-DNA--[protein]-cysteine S-methyltransferase</fullName>
        <ecNumber evidence="3">2.1.1.63</ecNumber>
    </recommendedName>
</protein>
<proteinExistence type="inferred from homology"/>
<evidence type="ECO:0000256" key="8">
    <source>
        <dbReference type="ARBA" id="ARBA00049348"/>
    </source>
</evidence>
<dbReference type="InterPro" id="IPR036631">
    <property type="entry name" value="MGMT_N_sf"/>
</dbReference>
<dbReference type="PANTHER" id="PTHR10815">
    <property type="entry name" value="METHYLATED-DNA--PROTEIN-CYSTEINE METHYLTRANSFERASE"/>
    <property type="match status" value="1"/>
</dbReference>
<dbReference type="InterPro" id="IPR001497">
    <property type="entry name" value="MethylDNA_cys_MeTrfase_AS"/>
</dbReference>
<comment type="similarity">
    <text evidence="2">Belongs to the MGMT family.</text>
</comment>
<gene>
    <name evidence="11" type="ORF">SAMN05421791_102116</name>
</gene>
<comment type="catalytic activity">
    <reaction evidence="8">
        <text>a 6-O-methyl-2'-deoxyguanosine in DNA + L-cysteinyl-[protein] = S-methyl-L-cysteinyl-[protein] + a 2'-deoxyguanosine in DNA</text>
        <dbReference type="Rhea" id="RHEA:24000"/>
        <dbReference type="Rhea" id="RHEA-COMP:10131"/>
        <dbReference type="Rhea" id="RHEA-COMP:10132"/>
        <dbReference type="Rhea" id="RHEA-COMP:11367"/>
        <dbReference type="Rhea" id="RHEA-COMP:11368"/>
        <dbReference type="ChEBI" id="CHEBI:29950"/>
        <dbReference type="ChEBI" id="CHEBI:82612"/>
        <dbReference type="ChEBI" id="CHEBI:85445"/>
        <dbReference type="ChEBI" id="CHEBI:85448"/>
        <dbReference type="EC" id="2.1.1.63"/>
    </reaction>
</comment>
<evidence type="ECO:0000259" key="9">
    <source>
        <dbReference type="Pfam" id="PF01035"/>
    </source>
</evidence>
<keyword evidence="4 11" id="KW-0489">Methyltransferase</keyword>
<dbReference type="EMBL" id="FNCK01000002">
    <property type="protein sequence ID" value="SDF98764.1"/>
    <property type="molecule type" value="Genomic_DNA"/>
</dbReference>
<keyword evidence="12" id="KW-1185">Reference proteome</keyword>
<dbReference type="Gene3D" id="3.30.160.70">
    <property type="entry name" value="Methylated DNA-protein cysteine methyltransferase domain"/>
    <property type="match status" value="1"/>
</dbReference>
<dbReference type="GO" id="GO:0003908">
    <property type="term" value="F:methylated-DNA-[protein]-cysteine S-methyltransferase activity"/>
    <property type="evidence" value="ECO:0007669"/>
    <property type="project" value="UniProtKB-EC"/>
</dbReference>
<dbReference type="AlphaFoldDB" id="A0A1G7QJU4"/>
<dbReference type="Gene3D" id="1.10.10.10">
    <property type="entry name" value="Winged helix-like DNA-binding domain superfamily/Winged helix DNA-binding domain"/>
    <property type="match status" value="1"/>
</dbReference>
<name>A0A1G7QJU4_9LACT</name>
<evidence type="ECO:0000313" key="12">
    <source>
        <dbReference type="Proteomes" id="UP000199708"/>
    </source>
</evidence>
<keyword evidence="6" id="KW-0227">DNA damage</keyword>
<keyword evidence="7" id="KW-0234">DNA repair</keyword>
<comment type="catalytic activity">
    <reaction evidence="1">
        <text>a 4-O-methyl-thymidine in DNA + L-cysteinyl-[protein] = a thymidine in DNA + S-methyl-L-cysteinyl-[protein]</text>
        <dbReference type="Rhea" id="RHEA:53428"/>
        <dbReference type="Rhea" id="RHEA-COMP:10131"/>
        <dbReference type="Rhea" id="RHEA-COMP:10132"/>
        <dbReference type="Rhea" id="RHEA-COMP:13555"/>
        <dbReference type="Rhea" id="RHEA-COMP:13556"/>
        <dbReference type="ChEBI" id="CHEBI:29950"/>
        <dbReference type="ChEBI" id="CHEBI:82612"/>
        <dbReference type="ChEBI" id="CHEBI:137386"/>
        <dbReference type="ChEBI" id="CHEBI:137387"/>
        <dbReference type="EC" id="2.1.1.63"/>
    </reaction>
</comment>
<evidence type="ECO:0000256" key="5">
    <source>
        <dbReference type="ARBA" id="ARBA00022679"/>
    </source>
</evidence>
<dbReference type="SUPFAM" id="SSF53155">
    <property type="entry name" value="Methylated DNA-protein cysteine methyltransferase domain"/>
    <property type="match status" value="1"/>
</dbReference>
<dbReference type="SUPFAM" id="SSF46767">
    <property type="entry name" value="Methylated DNA-protein cysteine methyltransferase, C-terminal domain"/>
    <property type="match status" value="1"/>
</dbReference>
<organism evidence="11 12">
    <name type="scientific">Facklamia miroungae</name>
    <dbReference type="NCBI Taxonomy" id="120956"/>
    <lineage>
        <taxon>Bacteria</taxon>
        <taxon>Bacillati</taxon>
        <taxon>Bacillota</taxon>
        <taxon>Bacilli</taxon>
        <taxon>Lactobacillales</taxon>
        <taxon>Aerococcaceae</taxon>
        <taxon>Facklamia</taxon>
    </lineage>
</organism>
<feature type="domain" description="Methylguanine DNA methyltransferase ribonuclease-like" evidence="10">
    <location>
        <begin position="6"/>
        <end position="69"/>
    </location>
</feature>
<dbReference type="Pfam" id="PF02870">
    <property type="entry name" value="Methyltransf_1N"/>
    <property type="match status" value="1"/>
</dbReference>
<reference evidence="11 12" key="1">
    <citation type="submission" date="2016-10" db="EMBL/GenBank/DDBJ databases">
        <authorList>
            <person name="de Groot N.N."/>
        </authorList>
    </citation>
    <scope>NUCLEOTIDE SEQUENCE [LARGE SCALE GENOMIC DNA]</scope>
    <source>
        <strain evidence="11 12">ATCC BAA-466</strain>
    </source>
</reference>
<dbReference type="Proteomes" id="UP000199708">
    <property type="component" value="Unassembled WGS sequence"/>
</dbReference>
<dbReference type="PANTHER" id="PTHR10815:SF5">
    <property type="entry name" value="METHYLATED-DNA--PROTEIN-CYSTEINE METHYLTRANSFERASE"/>
    <property type="match status" value="1"/>
</dbReference>
<sequence>MLLAANYNSPIGEMRLLIEKGALTALWFRGKGQIENKLSDKYQLIASTSPEFAPIIRWLDDYFQGQRFNPIQFELKPLFQTTFRQQVWRKVAEIPYGQLTTYGEITHSLQVENKRTVSPQAVGGALAANPILLIIPCHRVLSATGDLAGYNGGIANKAWLIEHEKKKSNK</sequence>
<feature type="domain" description="Methylated-DNA-[protein]-cysteine S-methyltransferase DNA binding" evidence="9">
    <location>
        <begin position="83"/>
        <end position="165"/>
    </location>
</feature>
<dbReference type="STRING" id="120956.SAMN05421791_102116"/>
<evidence type="ECO:0000256" key="1">
    <source>
        <dbReference type="ARBA" id="ARBA00001286"/>
    </source>
</evidence>
<dbReference type="InterPro" id="IPR036388">
    <property type="entry name" value="WH-like_DNA-bd_sf"/>
</dbReference>
<keyword evidence="5 11" id="KW-0808">Transferase</keyword>
<evidence type="ECO:0000256" key="6">
    <source>
        <dbReference type="ARBA" id="ARBA00022763"/>
    </source>
</evidence>
<evidence type="ECO:0000259" key="10">
    <source>
        <dbReference type="Pfam" id="PF02870"/>
    </source>
</evidence>
<dbReference type="Pfam" id="PF01035">
    <property type="entry name" value="DNA_binding_1"/>
    <property type="match status" value="1"/>
</dbReference>